<accession>A0A3B0WDE2</accession>
<dbReference type="EMBL" id="UOFB01000194">
    <property type="protein sequence ID" value="VAW47389.1"/>
    <property type="molecule type" value="Genomic_DNA"/>
</dbReference>
<gene>
    <name evidence="1" type="ORF">MNBD_GAMMA04-2155</name>
</gene>
<organism evidence="1">
    <name type="scientific">hydrothermal vent metagenome</name>
    <dbReference type="NCBI Taxonomy" id="652676"/>
    <lineage>
        <taxon>unclassified sequences</taxon>
        <taxon>metagenomes</taxon>
        <taxon>ecological metagenomes</taxon>
    </lineage>
</organism>
<feature type="non-terminal residue" evidence="1">
    <location>
        <position position="1"/>
    </location>
</feature>
<sequence length="44" mass="4741">KLPSGFTVLGPKAHRGFEVIADEASGLGDREVVLEHLAKLQKNL</sequence>
<protein>
    <submittedName>
        <fullName evidence="1">Uncharacterized protein</fullName>
    </submittedName>
</protein>
<name>A0A3B0WDE2_9ZZZZ</name>
<proteinExistence type="predicted"/>
<dbReference type="AlphaFoldDB" id="A0A3B0WDE2"/>
<evidence type="ECO:0000313" key="1">
    <source>
        <dbReference type="EMBL" id="VAW47389.1"/>
    </source>
</evidence>
<reference evidence="1" key="1">
    <citation type="submission" date="2018-06" db="EMBL/GenBank/DDBJ databases">
        <authorList>
            <person name="Zhirakovskaya E."/>
        </authorList>
    </citation>
    <scope>NUCLEOTIDE SEQUENCE</scope>
</reference>